<dbReference type="STRING" id="1348114.OM33_07450"/>
<dbReference type="RefSeq" id="WP_038640496.1">
    <property type="nucleotide sequence ID" value="NZ_CP009888.1"/>
</dbReference>
<keyword evidence="1" id="KW-1133">Transmembrane helix</keyword>
<evidence type="ECO:0000313" key="3">
    <source>
        <dbReference type="Proteomes" id="UP000030341"/>
    </source>
</evidence>
<dbReference type="AlphaFoldDB" id="A0A0A7EG19"/>
<evidence type="ECO:0000256" key="1">
    <source>
        <dbReference type="SAM" id="Phobius"/>
    </source>
</evidence>
<keyword evidence="1" id="KW-0812">Transmembrane</keyword>
<accession>A0A0A7EG19</accession>
<dbReference type="KEGG" id="pseo:OM33_07450"/>
<protein>
    <submittedName>
        <fullName evidence="2">Uncharacterized protein</fullName>
    </submittedName>
</protein>
<organism evidence="2 3">
    <name type="scientific">Pseudoalteromonas piratica</name>
    <dbReference type="NCBI Taxonomy" id="1348114"/>
    <lineage>
        <taxon>Bacteria</taxon>
        <taxon>Pseudomonadati</taxon>
        <taxon>Pseudomonadota</taxon>
        <taxon>Gammaproteobacteria</taxon>
        <taxon>Alteromonadales</taxon>
        <taxon>Pseudoalteromonadaceae</taxon>
        <taxon>Pseudoalteromonas</taxon>
    </lineage>
</organism>
<gene>
    <name evidence="2" type="ORF">OM33_07450</name>
</gene>
<dbReference type="HOGENOM" id="CLU_2603396_0_0_6"/>
<dbReference type="OrthoDB" id="5770992at2"/>
<dbReference type="EMBL" id="CP009888">
    <property type="protein sequence ID" value="AIY65006.1"/>
    <property type="molecule type" value="Genomic_DNA"/>
</dbReference>
<dbReference type="eggNOG" id="ENOG5033D9M">
    <property type="taxonomic scope" value="Bacteria"/>
</dbReference>
<name>A0A0A7EG19_9GAMM</name>
<sequence length="79" mass="9030">MEHLIFLSTNLVILALCIGAFFISNTKVIKLFAVISLVSLFAMQSMTTDPQQHLSNITLILINAFYLFKVYTQYQLEQN</sequence>
<keyword evidence="3" id="KW-1185">Reference proteome</keyword>
<keyword evidence="1" id="KW-0472">Membrane</keyword>
<proteinExistence type="predicted"/>
<evidence type="ECO:0000313" key="2">
    <source>
        <dbReference type="EMBL" id="AIY65006.1"/>
    </source>
</evidence>
<feature type="transmembrane region" description="Helical" evidence="1">
    <location>
        <begin position="31"/>
        <end position="47"/>
    </location>
</feature>
<feature type="transmembrane region" description="Helical" evidence="1">
    <location>
        <begin position="53"/>
        <end position="71"/>
    </location>
</feature>
<reference evidence="2 3" key="1">
    <citation type="submission" date="2014-11" db="EMBL/GenBank/DDBJ databases">
        <title>Complete Genome Sequence of Pseudoalteromonas sp. Strain OCN003 Isolated from Kaneohe Bay, Oahu, Hawaii.</title>
        <authorList>
            <person name="Beurmann S."/>
            <person name="Videau P."/>
            <person name="Ushijima B."/>
            <person name="Smith A.M."/>
            <person name="Aeby G.S."/>
            <person name="Callahan S.M."/>
            <person name="Belcaid M."/>
        </authorList>
    </citation>
    <scope>NUCLEOTIDE SEQUENCE [LARGE SCALE GENOMIC DNA]</scope>
    <source>
        <strain evidence="2 3">OCN003</strain>
    </source>
</reference>
<dbReference type="Proteomes" id="UP000030341">
    <property type="component" value="Chromosome 1"/>
</dbReference>
<feature type="transmembrane region" description="Helical" evidence="1">
    <location>
        <begin position="6"/>
        <end position="24"/>
    </location>
</feature>